<dbReference type="EMBL" id="CAJVRC010000882">
    <property type="protein sequence ID" value="CAG8903885.1"/>
    <property type="molecule type" value="Genomic_DNA"/>
</dbReference>
<evidence type="ECO:0000313" key="3">
    <source>
        <dbReference type="Proteomes" id="UP001154252"/>
    </source>
</evidence>
<name>A0A9W4P6C6_9EURO</name>
<dbReference type="OrthoDB" id="4305396at2759"/>
<dbReference type="Proteomes" id="UP001154252">
    <property type="component" value="Unassembled WGS sequence"/>
</dbReference>
<protein>
    <submittedName>
        <fullName evidence="2">Uncharacterized protein</fullName>
    </submittedName>
</protein>
<proteinExistence type="predicted"/>
<organism evidence="2 3">
    <name type="scientific">Penicillium egyptiacum</name>
    <dbReference type="NCBI Taxonomy" id="1303716"/>
    <lineage>
        <taxon>Eukaryota</taxon>
        <taxon>Fungi</taxon>
        <taxon>Dikarya</taxon>
        <taxon>Ascomycota</taxon>
        <taxon>Pezizomycotina</taxon>
        <taxon>Eurotiomycetes</taxon>
        <taxon>Eurotiomycetidae</taxon>
        <taxon>Eurotiales</taxon>
        <taxon>Aspergillaceae</taxon>
        <taxon>Penicillium</taxon>
    </lineage>
</organism>
<sequence>MACIYHASRANRSPSSPSAAMAEESRNGDGLHGLPEDWAKLFRRISVLFPNLEKVEIGHKVLVADKVVKSFSRRHLALRTLERRQLERSILAFHLHEEPSRV</sequence>
<comment type="caution">
    <text evidence="2">The sequence shown here is derived from an EMBL/GenBank/DDBJ whole genome shotgun (WGS) entry which is preliminary data.</text>
</comment>
<evidence type="ECO:0000256" key="1">
    <source>
        <dbReference type="SAM" id="MobiDB-lite"/>
    </source>
</evidence>
<feature type="region of interest" description="Disordered" evidence="1">
    <location>
        <begin position="1"/>
        <end position="29"/>
    </location>
</feature>
<reference evidence="2" key="1">
    <citation type="submission" date="2021-07" db="EMBL/GenBank/DDBJ databases">
        <authorList>
            <person name="Branca A.L. A."/>
        </authorList>
    </citation>
    <scope>NUCLEOTIDE SEQUENCE</scope>
</reference>
<feature type="compositionally biased region" description="Low complexity" evidence="1">
    <location>
        <begin position="7"/>
        <end position="22"/>
    </location>
</feature>
<evidence type="ECO:0000313" key="2">
    <source>
        <dbReference type="EMBL" id="CAG8903885.1"/>
    </source>
</evidence>
<gene>
    <name evidence="2" type="ORF">PEGY_LOCUS7588</name>
</gene>
<accession>A0A9W4P6C6</accession>
<keyword evidence="3" id="KW-1185">Reference proteome</keyword>
<dbReference type="AlphaFoldDB" id="A0A9W4P6C6"/>